<accession>A0A1E2VF62</accession>
<dbReference type="AlphaFoldDB" id="A0A1E2VF62"/>
<reference evidence="2 3" key="1">
    <citation type="submission" date="2016-08" db="EMBL/GenBank/DDBJ databases">
        <authorList>
            <person name="Seilhamer J.J."/>
        </authorList>
    </citation>
    <scope>NUCLEOTIDE SEQUENCE [LARGE SCALE GENOMIC DNA]</scope>
    <source>
        <strain evidence="2 3">PH27A</strain>
    </source>
</reference>
<evidence type="ECO:0000313" key="3">
    <source>
        <dbReference type="Proteomes" id="UP000094291"/>
    </source>
</evidence>
<proteinExistence type="predicted"/>
<evidence type="ECO:0000313" key="2">
    <source>
        <dbReference type="EMBL" id="ODC05305.1"/>
    </source>
</evidence>
<keyword evidence="1" id="KW-0732">Signal</keyword>
<gene>
    <name evidence="2" type="ORF">BFW38_08530</name>
</gene>
<dbReference type="Proteomes" id="UP000094291">
    <property type="component" value="Unassembled WGS sequence"/>
</dbReference>
<name>A0A1E2VF62_9GAMM</name>
<keyword evidence="3" id="KW-1185">Reference proteome</keyword>
<dbReference type="Pfam" id="PF04338">
    <property type="entry name" value="DUF481"/>
    <property type="match status" value="1"/>
</dbReference>
<dbReference type="EMBL" id="MDTQ01000001">
    <property type="protein sequence ID" value="ODC05305.1"/>
    <property type="molecule type" value="Genomic_DNA"/>
</dbReference>
<comment type="caution">
    <text evidence="2">The sequence shown here is derived from an EMBL/GenBank/DDBJ whole genome shotgun (WGS) entry which is preliminary data.</text>
</comment>
<dbReference type="InterPro" id="IPR007433">
    <property type="entry name" value="DUF481"/>
</dbReference>
<evidence type="ECO:0000256" key="1">
    <source>
        <dbReference type="SAM" id="SignalP"/>
    </source>
</evidence>
<dbReference type="STRING" id="197479.BFW38_08530"/>
<organism evidence="2 3">
    <name type="scientific">Terasakiispira papahanaumokuakeensis</name>
    <dbReference type="NCBI Taxonomy" id="197479"/>
    <lineage>
        <taxon>Bacteria</taxon>
        <taxon>Pseudomonadati</taxon>
        <taxon>Pseudomonadota</taxon>
        <taxon>Gammaproteobacteria</taxon>
        <taxon>Oceanospirillales</taxon>
        <taxon>Terasakiispira</taxon>
    </lineage>
</organism>
<feature type="chain" id="PRO_5009119796" description="DUF481 domain-containing protein" evidence="1">
    <location>
        <begin position="22"/>
        <end position="253"/>
    </location>
</feature>
<sequence>MTLTLSAVILSLTLGLQTAYANTPKIKKALKPFSMKGEFGLIATTGNTETMAFKGGLSAHQELTAWSNDYKFEALYKNETKEDDDGNEETDVSAEKYFGSGQANYKLQNPDHRLFGFASYEKDRFSSYNYQSTLALGWNQRLWEDDQSMFEYSVGPGYSFAQTSNGESRDSPILRTSLDYRYQFNDTASFEQSISTEFGSYNTKTKSETALVARLTDPLAVKLSLTMDHNSKVDEGDDELDTQTVVSLNYIFF</sequence>
<feature type="signal peptide" evidence="1">
    <location>
        <begin position="1"/>
        <end position="21"/>
    </location>
</feature>
<evidence type="ECO:0008006" key="4">
    <source>
        <dbReference type="Google" id="ProtNLM"/>
    </source>
</evidence>
<protein>
    <recommendedName>
        <fullName evidence="4">DUF481 domain-containing protein</fullName>
    </recommendedName>
</protein>